<name>A0A1H4AXY2_9BACI</name>
<organism evidence="3 4">
    <name type="scientific">Thalassobacillus cyri</name>
    <dbReference type="NCBI Taxonomy" id="571932"/>
    <lineage>
        <taxon>Bacteria</taxon>
        <taxon>Bacillati</taxon>
        <taxon>Bacillota</taxon>
        <taxon>Bacilli</taxon>
        <taxon>Bacillales</taxon>
        <taxon>Bacillaceae</taxon>
        <taxon>Thalassobacillus</taxon>
    </lineage>
</organism>
<keyword evidence="1" id="KW-1133">Transmembrane helix</keyword>
<keyword evidence="4" id="KW-1185">Reference proteome</keyword>
<evidence type="ECO:0000256" key="1">
    <source>
        <dbReference type="SAM" id="Phobius"/>
    </source>
</evidence>
<accession>A0A1H4AXY2</accession>
<keyword evidence="1" id="KW-0472">Membrane</keyword>
<reference evidence="4" key="1">
    <citation type="submission" date="2016-10" db="EMBL/GenBank/DDBJ databases">
        <authorList>
            <person name="Varghese N."/>
            <person name="Submissions S."/>
        </authorList>
    </citation>
    <scope>NUCLEOTIDE SEQUENCE [LARGE SCALE GENOMIC DNA]</scope>
    <source>
        <strain evidence="4">CCM7597</strain>
    </source>
</reference>
<feature type="transmembrane region" description="Helical" evidence="1">
    <location>
        <begin position="12"/>
        <end position="34"/>
    </location>
</feature>
<protein>
    <submittedName>
        <fullName evidence="3">Putative membrane protein</fullName>
    </submittedName>
</protein>
<dbReference type="EMBL" id="FNQR01000004">
    <property type="protein sequence ID" value="SEA40482.1"/>
    <property type="molecule type" value="Genomic_DNA"/>
</dbReference>
<feature type="domain" description="SHOCT" evidence="2">
    <location>
        <begin position="53"/>
        <end position="77"/>
    </location>
</feature>
<dbReference type="Pfam" id="PF09851">
    <property type="entry name" value="SHOCT"/>
    <property type="match status" value="1"/>
</dbReference>
<evidence type="ECO:0000259" key="2">
    <source>
        <dbReference type="Pfam" id="PF09851"/>
    </source>
</evidence>
<dbReference type="AlphaFoldDB" id="A0A1H4AXY2"/>
<dbReference type="InterPro" id="IPR018649">
    <property type="entry name" value="SHOCT"/>
</dbReference>
<gene>
    <name evidence="3" type="ORF">SAMN05421743_104233</name>
</gene>
<dbReference type="Proteomes" id="UP000198584">
    <property type="component" value="Unassembled WGS sequence"/>
</dbReference>
<proteinExistence type="predicted"/>
<dbReference type="STRING" id="571932.SAMN05421743_104233"/>
<evidence type="ECO:0000313" key="4">
    <source>
        <dbReference type="Proteomes" id="UP000198584"/>
    </source>
</evidence>
<sequence>MMNGGGMNGGMGGFFGFGFIWILIIIAIIAIVIWMMKPGSNNKPEHTSSNKSLDTLKERLARGEISEEEYDRLKRKLEQ</sequence>
<evidence type="ECO:0000313" key="3">
    <source>
        <dbReference type="EMBL" id="SEA40482.1"/>
    </source>
</evidence>
<keyword evidence="1" id="KW-0812">Transmembrane</keyword>